<evidence type="ECO:0000313" key="4">
    <source>
        <dbReference type="EMBL" id="RWS13872.1"/>
    </source>
</evidence>
<dbReference type="Proteomes" id="UP000285301">
    <property type="component" value="Unassembled WGS sequence"/>
</dbReference>
<gene>
    <name evidence="4" type="ORF">B4U79_17328</name>
    <name evidence="3" type="ORF">B4U79_17329</name>
    <name evidence="2" type="ORF">B4U79_17402</name>
</gene>
<dbReference type="AlphaFoldDB" id="A0A3S3Q4K6"/>
<dbReference type="EMBL" id="NCKU01001156">
    <property type="protein sequence ID" value="RWS12927.1"/>
    <property type="molecule type" value="Genomic_DNA"/>
</dbReference>
<keyword evidence="5" id="KW-1185">Reference proteome</keyword>
<dbReference type="Pfam" id="PF00583">
    <property type="entry name" value="Acetyltransf_1"/>
    <property type="match status" value="1"/>
</dbReference>
<organism evidence="3 5">
    <name type="scientific">Dinothrombium tinctorium</name>
    <dbReference type="NCBI Taxonomy" id="1965070"/>
    <lineage>
        <taxon>Eukaryota</taxon>
        <taxon>Metazoa</taxon>
        <taxon>Ecdysozoa</taxon>
        <taxon>Arthropoda</taxon>
        <taxon>Chelicerata</taxon>
        <taxon>Arachnida</taxon>
        <taxon>Acari</taxon>
        <taxon>Acariformes</taxon>
        <taxon>Trombidiformes</taxon>
        <taxon>Prostigmata</taxon>
        <taxon>Anystina</taxon>
        <taxon>Parasitengona</taxon>
        <taxon>Trombidioidea</taxon>
        <taxon>Trombidiidae</taxon>
        <taxon>Dinothrombium</taxon>
    </lineage>
</organism>
<protein>
    <recommendedName>
        <fullName evidence="1">N-acetyltransferase domain-containing protein</fullName>
    </recommendedName>
</protein>
<dbReference type="EMBL" id="NCKU01000861">
    <property type="protein sequence ID" value="RWS13869.1"/>
    <property type="molecule type" value="Genomic_DNA"/>
</dbReference>
<name>A0A3S3Q4K6_9ACAR</name>
<feature type="domain" description="N-acetyltransferase" evidence="1">
    <location>
        <begin position="123"/>
        <end position="176"/>
    </location>
</feature>
<reference evidence="3 5" key="1">
    <citation type="journal article" date="2018" name="Gigascience">
        <title>Genomes of trombidid mites reveal novel predicted allergens and laterally-transferred genes associated with secondary metabolism.</title>
        <authorList>
            <person name="Dong X."/>
            <person name="Chaisiri K."/>
            <person name="Xia D."/>
            <person name="Armstrong S.D."/>
            <person name="Fang Y."/>
            <person name="Donnelly M.J."/>
            <person name="Kadowaki T."/>
            <person name="McGarry J.W."/>
            <person name="Darby A.C."/>
            <person name="Makepeace B.L."/>
        </authorList>
    </citation>
    <scope>NUCLEOTIDE SEQUENCE [LARGE SCALE GENOMIC DNA]</scope>
    <source>
        <strain evidence="3">UoL-WK</strain>
    </source>
</reference>
<proteinExistence type="predicted"/>
<dbReference type="GO" id="GO:0016747">
    <property type="term" value="F:acyltransferase activity, transferring groups other than amino-acyl groups"/>
    <property type="evidence" value="ECO:0007669"/>
    <property type="project" value="InterPro"/>
</dbReference>
<dbReference type="InterPro" id="IPR000182">
    <property type="entry name" value="GNAT_dom"/>
</dbReference>
<dbReference type="STRING" id="1965070.A0A3S3Q4K6"/>
<accession>A0A3S3Q4K6</accession>
<evidence type="ECO:0000259" key="1">
    <source>
        <dbReference type="Pfam" id="PF00583"/>
    </source>
</evidence>
<dbReference type="SUPFAM" id="SSF55729">
    <property type="entry name" value="Acyl-CoA N-acyltransferases (Nat)"/>
    <property type="match status" value="1"/>
</dbReference>
<evidence type="ECO:0000313" key="2">
    <source>
        <dbReference type="EMBL" id="RWS12927.1"/>
    </source>
</evidence>
<dbReference type="CDD" id="cd04301">
    <property type="entry name" value="NAT_SF"/>
    <property type="match status" value="1"/>
</dbReference>
<reference evidence="3" key="2">
    <citation type="submission" date="2018-11" db="EMBL/GenBank/DDBJ databases">
        <title>Trombidioid mite genomics.</title>
        <authorList>
            <person name="Dong X."/>
        </authorList>
    </citation>
    <scope>NUCLEOTIDE SEQUENCE</scope>
    <source>
        <strain evidence="3">UoL-WK</strain>
    </source>
</reference>
<evidence type="ECO:0000313" key="5">
    <source>
        <dbReference type="Proteomes" id="UP000285301"/>
    </source>
</evidence>
<sequence>MSQNCFIRHFTIFDVEEVASLYAEVFLERAPTFRVLNLTVDVIYEEFTKPLCKTADERVSFVCEDLSLPKGKNIIAFRLSKTFTTKDNPIGELQVAPLYALTKHLKEEWVKKHPEIGHDEAKQKNVLHFMSLGVKKGYENLGIASRLANVALKQAKALGFKKVVVQAISEQSQYVFLKKFNFKDGYSIDFKDFEFKGRKPFSSIEKPNRAMLLEQDL</sequence>
<dbReference type="InterPro" id="IPR016181">
    <property type="entry name" value="Acyl_CoA_acyltransferase"/>
</dbReference>
<dbReference type="Gene3D" id="3.40.630.30">
    <property type="match status" value="1"/>
</dbReference>
<evidence type="ECO:0000313" key="3">
    <source>
        <dbReference type="EMBL" id="RWS13869.1"/>
    </source>
</evidence>
<dbReference type="EMBL" id="NCKU01000860">
    <property type="protein sequence ID" value="RWS13872.1"/>
    <property type="molecule type" value="Genomic_DNA"/>
</dbReference>
<comment type="caution">
    <text evidence="3">The sequence shown here is derived from an EMBL/GenBank/DDBJ whole genome shotgun (WGS) entry which is preliminary data.</text>
</comment>